<comment type="caution">
    <text evidence="1">The sequence shown here is derived from an EMBL/GenBank/DDBJ whole genome shotgun (WGS) entry which is preliminary data.</text>
</comment>
<dbReference type="AlphaFoldDB" id="A0A9X3W893"/>
<proteinExistence type="predicted"/>
<sequence>MKTLLDAGFEGSLLNLQTRYLRKLFTVYHPNLNLPDYAIAYQSGSIYMLLVWWGKQDYATPLAELTAYAEKHIML</sequence>
<organism evidence="1 2">
    <name type="scientific">Lactobacillus amylovorus</name>
    <dbReference type="NCBI Taxonomy" id="1604"/>
    <lineage>
        <taxon>Bacteria</taxon>
        <taxon>Bacillati</taxon>
        <taxon>Bacillota</taxon>
        <taxon>Bacilli</taxon>
        <taxon>Lactobacillales</taxon>
        <taxon>Lactobacillaceae</taxon>
        <taxon>Lactobacillus</taxon>
    </lineage>
</organism>
<name>A0A9X3W893_LACAM</name>
<evidence type="ECO:0000313" key="2">
    <source>
        <dbReference type="Proteomes" id="UP001143700"/>
    </source>
</evidence>
<gene>
    <name evidence="1" type="ORF">ODV15_02275</name>
</gene>
<evidence type="ECO:0000313" key="1">
    <source>
        <dbReference type="EMBL" id="MDB6261402.1"/>
    </source>
</evidence>
<reference evidence="1" key="2">
    <citation type="submission" date="2022-10" db="EMBL/GenBank/DDBJ databases">
        <authorList>
            <person name="Kostovova I."/>
            <person name="Moravkova M."/>
            <person name="Pechar R."/>
        </authorList>
    </citation>
    <scope>NUCLEOTIDE SEQUENCE</scope>
    <source>
        <strain evidence="1">M356A</strain>
    </source>
</reference>
<accession>A0A9X3W893</accession>
<dbReference type="EMBL" id="JAOTGU010000002">
    <property type="protein sequence ID" value="MDB6261402.1"/>
    <property type="molecule type" value="Genomic_DNA"/>
</dbReference>
<dbReference type="Proteomes" id="UP001143700">
    <property type="component" value="Unassembled WGS sequence"/>
</dbReference>
<reference evidence="1" key="1">
    <citation type="journal article" date="2022" name="Microorganisms">
        <title>Antibiotic Susceptibility, Resistance Gene Determinants and Corresponding Genomic Regions in Lactobacillus amylovorus Isolates Derived from Wild Boars and Domestic Pigs.</title>
        <authorList>
            <person name="Moravkova M."/>
            <person name="Kostovova I."/>
            <person name="Kavanova K."/>
            <person name="Pechar R."/>
            <person name="Stanek S."/>
            <person name="Brychta A."/>
            <person name="Zeman M."/>
            <person name="Kubasova T."/>
        </authorList>
    </citation>
    <scope>NUCLEOTIDE SEQUENCE</scope>
    <source>
        <strain evidence="1">M356A</strain>
    </source>
</reference>
<protein>
    <submittedName>
        <fullName evidence="1">Transcriptional regulator</fullName>
    </submittedName>
</protein>